<evidence type="ECO:0000256" key="4">
    <source>
        <dbReference type="ARBA" id="ARBA00022692"/>
    </source>
</evidence>
<evidence type="ECO:0000256" key="5">
    <source>
        <dbReference type="ARBA" id="ARBA00022989"/>
    </source>
</evidence>
<protein>
    <submittedName>
        <fullName evidence="8">BN860_04720g1_1</fullName>
    </submittedName>
</protein>
<reference evidence="9" key="1">
    <citation type="journal article" date="2013" name="Genome Announc.">
        <title>Genome sequence of the food spoilage yeast Zygosaccharomyces bailii CLIB 213(T).</title>
        <authorList>
            <person name="Galeote V."/>
            <person name="Bigey F."/>
            <person name="Devillers H."/>
            <person name="Neuveglise C."/>
            <person name="Dequin S."/>
        </authorList>
    </citation>
    <scope>NUCLEOTIDE SEQUENCE [LARGE SCALE GENOMIC DNA]</scope>
    <source>
        <strain evidence="9">CLIB 213 / ATCC 58445 / CBS 680 / CCRC 21525 / NBRC 1098 / NCYC 1416 / NRRL Y-2227</strain>
    </source>
</reference>
<evidence type="ECO:0000256" key="1">
    <source>
        <dbReference type="ARBA" id="ARBA00004127"/>
    </source>
</evidence>
<dbReference type="AlphaFoldDB" id="A0A8J2T3Q3"/>
<evidence type="ECO:0000256" key="3">
    <source>
        <dbReference type="ARBA" id="ARBA00022448"/>
    </source>
</evidence>
<dbReference type="PANTHER" id="PTHR23514">
    <property type="entry name" value="BYPASS OF STOP CODON PROTEIN 6"/>
    <property type="match status" value="1"/>
</dbReference>
<dbReference type="SUPFAM" id="SSF103473">
    <property type="entry name" value="MFS general substrate transporter"/>
    <property type="match status" value="1"/>
</dbReference>
<feature type="transmembrane region" description="Helical" evidence="7">
    <location>
        <begin position="347"/>
        <end position="366"/>
    </location>
</feature>
<comment type="similarity">
    <text evidence="2">Belongs to the major facilitator superfamily.</text>
</comment>
<feature type="transmembrane region" description="Helical" evidence="7">
    <location>
        <begin position="442"/>
        <end position="461"/>
    </location>
</feature>
<feature type="transmembrane region" description="Helical" evidence="7">
    <location>
        <begin position="218"/>
        <end position="237"/>
    </location>
</feature>
<keyword evidence="6 7" id="KW-0472">Membrane</keyword>
<proteinExistence type="inferred from homology"/>
<dbReference type="Pfam" id="PF07690">
    <property type="entry name" value="MFS_1"/>
    <property type="match status" value="1"/>
</dbReference>
<feature type="transmembrane region" description="Helical" evidence="7">
    <location>
        <begin position="159"/>
        <end position="182"/>
    </location>
</feature>
<dbReference type="GO" id="GO:0012505">
    <property type="term" value="C:endomembrane system"/>
    <property type="evidence" value="ECO:0007669"/>
    <property type="project" value="UniProtKB-SubCell"/>
</dbReference>
<evidence type="ECO:0000313" key="9">
    <source>
        <dbReference type="Proteomes" id="UP000019375"/>
    </source>
</evidence>
<dbReference type="GO" id="GO:0022857">
    <property type="term" value="F:transmembrane transporter activity"/>
    <property type="evidence" value="ECO:0007669"/>
    <property type="project" value="InterPro"/>
</dbReference>
<dbReference type="InterPro" id="IPR011701">
    <property type="entry name" value="MFS"/>
</dbReference>
<keyword evidence="9" id="KW-1185">Reference proteome</keyword>
<accession>A0A8J2T3Q3</accession>
<feature type="transmembrane region" description="Helical" evidence="7">
    <location>
        <begin position="372"/>
        <end position="396"/>
    </location>
</feature>
<dbReference type="InterPro" id="IPR051788">
    <property type="entry name" value="MFS_Transporter"/>
</dbReference>
<comment type="subcellular location">
    <subcellularLocation>
        <location evidence="1">Endomembrane system</location>
        <topology evidence="1">Multi-pass membrane protein</topology>
    </subcellularLocation>
</comment>
<name>A0A8J2T3Q3_ZYGB2</name>
<evidence type="ECO:0000256" key="7">
    <source>
        <dbReference type="SAM" id="Phobius"/>
    </source>
</evidence>
<dbReference type="Gene3D" id="1.20.1250.20">
    <property type="entry name" value="MFS general substrate transporter like domains"/>
    <property type="match status" value="2"/>
</dbReference>
<evidence type="ECO:0000256" key="2">
    <source>
        <dbReference type="ARBA" id="ARBA00008335"/>
    </source>
</evidence>
<gene>
    <name evidence="8" type="ORF">BN860_04720g</name>
</gene>
<dbReference type="InterPro" id="IPR036259">
    <property type="entry name" value="MFS_trans_sf"/>
</dbReference>
<feature type="transmembrane region" description="Helical" evidence="7">
    <location>
        <begin position="59"/>
        <end position="78"/>
    </location>
</feature>
<dbReference type="PANTHER" id="PTHR23514:SF3">
    <property type="entry name" value="BYPASS OF STOP CODON PROTEIN 6"/>
    <property type="match status" value="1"/>
</dbReference>
<feature type="transmembrane region" description="Helical" evidence="7">
    <location>
        <begin position="408"/>
        <end position="430"/>
    </location>
</feature>
<organism evidence="8 9">
    <name type="scientific">Zygosaccharomyces bailii (strain CLIB 213 / ATCC 58445 / CBS 680 / BCRC 21525 / NBRC 1098 / NCYC 1416 / NRRL Y-2227)</name>
    <dbReference type="NCBI Taxonomy" id="1333698"/>
    <lineage>
        <taxon>Eukaryota</taxon>
        <taxon>Fungi</taxon>
        <taxon>Dikarya</taxon>
        <taxon>Ascomycota</taxon>
        <taxon>Saccharomycotina</taxon>
        <taxon>Saccharomycetes</taxon>
        <taxon>Saccharomycetales</taxon>
        <taxon>Saccharomycetaceae</taxon>
        <taxon>Zygosaccharomyces</taxon>
    </lineage>
</organism>
<keyword evidence="3" id="KW-0813">Transport</keyword>
<keyword evidence="5 7" id="KW-1133">Transmembrane helix</keyword>
<dbReference type="EMBL" id="HG316454">
    <property type="protein sequence ID" value="CDF87364.1"/>
    <property type="molecule type" value="Genomic_DNA"/>
</dbReference>
<dbReference type="Proteomes" id="UP000019375">
    <property type="component" value="Unassembled WGS sequence"/>
</dbReference>
<feature type="transmembrane region" description="Helical" evidence="7">
    <location>
        <begin position="98"/>
        <end position="117"/>
    </location>
</feature>
<feature type="transmembrane region" description="Helical" evidence="7">
    <location>
        <begin position="278"/>
        <end position="305"/>
    </location>
</feature>
<evidence type="ECO:0000313" key="8">
    <source>
        <dbReference type="EMBL" id="CDF87364.1"/>
    </source>
</evidence>
<evidence type="ECO:0000256" key="6">
    <source>
        <dbReference type="ARBA" id="ARBA00023136"/>
    </source>
</evidence>
<keyword evidence="4 7" id="KW-0812">Transmembrane</keyword>
<dbReference type="GO" id="GO:0016020">
    <property type="term" value="C:membrane"/>
    <property type="evidence" value="ECO:0007669"/>
    <property type="project" value="TreeGrafter"/>
</dbReference>
<feature type="transmembrane region" description="Helical" evidence="7">
    <location>
        <begin position="129"/>
        <end position="147"/>
    </location>
</feature>
<sequence>MESNLGGNKDQTEVEMTNMLDQESRELSSQGWSLDGAIEDVEWRGQNIKIYPLDYQKVGIVKSQIVCCLVMFSVFGLSDQTVGSLIPTLTEKYNISNVTVSLIFLIQVCGYTLASLCNERLHRLSGTRGAMLTACVLCIISYTVLVSKPSSFTLFSFCYFPLGLSIGILDSTGNVLMGNLLIHKNEWMGIMHGLYGASAMITPPITSYFVKANKWSSFYALPLSLSLLGMVIIPFAFKYETAAKYSYIWAIHQKVDSLEEEDTDQPPTLKELIRTPSVVLYATFLFLYLGAELSTGSWLFSYLLATKSDDRIKMSWVTSSYWTGLTVGRMGQGFVTKRIFANEYRASHTYAMITLFFYSVFVITGLHNGAEVWYLVCLFITVFLCGVFIGPLFPNASIVAMQVLPKKLHISGVGVAVAIGGCGNAMLPYLVGVAMHYVGMSWLPVLCWFMVLSFTIVWRLYPRYLVGCEEFL</sequence>
<dbReference type="FunFam" id="1.20.1250.20:FF:000286">
    <property type="entry name" value="MFS efflux transporter"/>
    <property type="match status" value="1"/>
</dbReference>
<dbReference type="OrthoDB" id="413079at2759"/>